<dbReference type="RefSeq" id="WP_136487621.1">
    <property type="nucleotide sequence ID" value="NZ_CP076643.1"/>
</dbReference>
<dbReference type="FunFam" id="1.10.10.10:FF:000153">
    <property type="entry name" value="LuxR family transcriptional regulator"/>
    <property type="match status" value="1"/>
</dbReference>
<reference evidence="5" key="1">
    <citation type="submission" date="2021-06" db="EMBL/GenBank/DDBJ databases">
        <title>Vibrio nov. sp., novel gut bacterium isolated from Yellow Sea oyster.</title>
        <authorList>
            <person name="Muhammad N."/>
            <person name="Nguyen T.H."/>
            <person name="Lee Y.-J."/>
            <person name="Ko J."/>
            <person name="Kim S.-G."/>
        </authorList>
    </citation>
    <scope>NUCLEOTIDE SEQUENCE</scope>
    <source>
        <strain evidence="5">OG9-811</strain>
    </source>
</reference>
<keyword evidence="3" id="KW-0804">Transcription</keyword>
<dbReference type="SMART" id="SM00421">
    <property type="entry name" value="HTH_LUXR"/>
    <property type="match status" value="1"/>
</dbReference>
<sequence>MSRTNYTRTIYLLCPDQNQPPAPSLQEALSRLPVDVPSIEPEQLLHEYKTDKHKILLFNYDQHQELRQRLSPLRLTNINLETILFNVNRRLRTEDLLSFGHLKGLFYRQDTPELIADNLAEIINGYNRLPRHVSSQLLHHFRHVCQHHNTQASLNLTTRELEILRCLQTGKSNLRMAESLFISEFTVKSHLYQIFKKIAVKNRTQAVAWANQNLFS</sequence>
<dbReference type="PANTHER" id="PTHR44688">
    <property type="entry name" value="DNA-BINDING TRANSCRIPTIONAL ACTIVATOR DEVR_DOSR"/>
    <property type="match status" value="1"/>
</dbReference>
<accession>A0A975U8J6</accession>
<dbReference type="KEGG" id="vos:KNV97_17040"/>
<organism evidence="5 6">
    <name type="scientific">Vibrio ostreae</name>
    <dbReference type="NCBI Taxonomy" id="2841925"/>
    <lineage>
        <taxon>Bacteria</taxon>
        <taxon>Pseudomonadati</taxon>
        <taxon>Pseudomonadota</taxon>
        <taxon>Gammaproteobacteria</taxon>
        <taxon>Vibrionales</taxon>
        <taxon>Vibrionaceae</taxon>
        <taxon>Vibrio</taxon>
    </lineage>
</organism>
<dbReference type="Gene3D" id="3.40.50.2300">
    <property type="match status" value="1"/>
</dbReference>
<evidence type="ECO:0000313" key="6">
    <source>
        <dbReference type="Proteomes" id="UP000694232"/>
    </source>
</evidence>
<proteinExistence type="predicted"/>
<evidence type="ECO:0000313" key="5">
    <source>
        <dbReference type="EMBL" id="QXO17122.1"/>
    </source>
</evidence>
<dbReference type="InterPro" id="IPR000792">
    <property type="entry name" value="Tscrpt_reg_LuxR_C"/>
</dbReference>
<evidence type="ECO:0000256" key="2">
    <source>
        <dbReference type="ARBA" id="ARBA00023125"/>
    </source>
</evidence>
<dbReference type="Pfam" id="PF00196">
    <property type="entry name" value="GerE"/>
    <property type="match status" value="1"/>
</dbReference>
<protein>
    <submittedName>
        <fullName evidence="5">LuxR C-terminal-related transcriptional regulator</fullName>
    </submittedName>
</protein>
<evidence type="ECO:0000256" key="1">
    <source>
        <dbReference type="ARBA" id="ARBA00023015"/>
    </source>
</evidence>
<dbReference type="InterPro" id="IPR016032">
    <property type="entry name" value="Sig_transdc_resp-reg_C-effctor"/>
</dbReference>
<evidence type="ECO:0000259" key="4">
    <source>
        <dbReference type="PROSITE" id="PS50043"/>
    </source>
</evidence>
<keyword evidence="6" id="KW-1185">Reference proteome</keyword>
<evidence type="ECO:0000256" key="3">
    <source>
        <dbReference type="ARBA" id="ARBA00023163"/>
    </source>
</evidence>
<dbReference type="PANTHER" id="PTHR44688:SF16">
    <property type="entry name" value="DNA-BINDING TRANSCRIPTIONAL ACTIVATOR DEVR_DOSR"/>
    <property type="match status" value="1"/>
</dbReference>
<dbReference type="GO" id="GO:0003677">
    <property type="term" value="F:DNA binding"/>
    <property type="evidence" value="ECO:0007669"/>
    <property type="project" value="UniProtKB-KW"/>
</dbReference>
<dbReference type="CDD" id="cd06170">
    <property type="entry name" value="LuxR_C_like"/>
    <property type="match status" value="1"/>
</dbReference>
<dbReference type="PROSITE" id="PS50043">
    <property type="entry name" value="HTH_LUXR_2"/>
    <property type="match status" value="1"/>
</dbReference>
<keyword evidence="2" id="KW-0238">DNA-binding</keyword>
<dbReference type="EMBL" id="CP076643">
    <property type="protein sequence ID" value="QXO17122.1"/>
    <property type="molecule type" value="Genomic_DNA"/>
</dbReference>
<dbReference type="GO" id="GO:0006355">
    <property type="term" value="P:regulation of DNA-templated transcription"/>
    <property type="evidence" value="ECO:0007669"/>
    <property type="project" value="InterPro"/>
</dbReference>
<keyword evidence="1" id="KW-0805">Transcription regulation</keyword>
<feature type="domain" description="HTH luxR-type" evidence="4">
    <location>
        <begin position="149"/>
        <end position="214"/>
    </location>
</feature>
<dbReference type="Proteomes" id="UP000694232">
    <property type="component" value="Chromosome 1"/>
</dbReference>
<dbReference type="SUPFAM" id="SSF46894">
    <property type="entry name" value="C-terminal effector domain of the bipartite response regulators"/>
    <property type="match status" value="1"/>
</dbReference>
<gene>
    <name evidence="5" type="ORF">KNV97_17040</name>
</gene>
<dbReference type="InterPro" id="IPR036388">
    <property type="entry name" value="WH-like_DNA-bd_sf"/>
</dbReference>
<dbReference type="AlphaFoldDB" id="A0A975U8J6"/>
<dbReference type="PRINTS" id="PR00038">
    <property type="entry name" value="HTHLUXR"/>
</dbReference>
<name>A0A975U8J6_9VIBR</name>
<dbReference type="Gene3D" id="1.10.10.10">
    <property type="entry name" value="Winged helix-like DNA-binding domain superfamily/Winged helix DNA-binding domain"/>
    <property type="match status" value="1"/>
</dbReference>